<dbReference type="InterPro" id="IPR020616">
    <property type="entry name" value="Thiolase_N"/>
</dbReference>
<dbReference type="PROSITE" id="PS00099">
    <property type="entry name" value="THIOLASE_3"/>
    <property type="match status" value="1"/>
</dbReference>
<dbReference type="InterPro" id="IPR020613">
    <property type="entry name" value="Thiolase_CS"/>
</dbReference>
<dbReference type="PIRSF" id="PIRSF000429">
    <property type="entry name" value="Ac-CoA_Ac_transf"/>
    <property type="match status" value="1"/>
</dbReference>
<reference evidence="9 10" key="1">
    <citation type="journal article" date="2008" name="Nature">
        <title>The genome of the model beetle and pest Tribolium castaneum.</title>
        <authorList>
            <consortium name="Tribolium Genome Sequencing Consortium"/>
            <person name="Richards S."/>
            <person name="Gibbs R.A."/>
            <person name="Weinstock G.M."/>
            <person name="Brown S.J."/>
            <person name="Denell R."/>
            <person name="Beeman R.W."/>
            <person name="Gibbs R."/>
            <person name="Beeman R.W."/>
            <person name="Brown S.J."/>
            <person name="Bucher G."/>
            <person name="Friedrich M."/>
            <person name="Grimmelikhuijzen C.J."/>
            <person name="Klingler M."/>
            <person name="Lorenzen M."/>
            <person name="Richards S."/>
            <person name="Roth S."/>
            <person name="Schroder R."/>
            <person name="Tautz D."/>
            <person name="Zdobnov E.M."/>
            <person name="Muzny D."/>
            <person name="Gibbs R.A."/>
            <person name="Weinstock G.M."/>
            <person name="Attaway T."/>
            <person name="Bell S."/>
            <person name="Buhay C.J."/>
            <person name="Chandrabose M.N."/>
            <person name="Chavez D."/>
            <person name="Clerk-Blankenburg K.P."/>
            <person name="Cree A."/>
            <person name="Dao M."/>
            <person name="Davis C."/>
            <person name="Chacko J."/>
            <person name="Dinh H."/>
            <person name="Dugan-Rocha S."/>
            <person name="Fowler G."/>
            <person name="Garner T.T."/>
            <person name="Garnes J."/>
            <person name="Gnirke A."/>
            <person name="Hawes A."/>
            <person name="Hernandez J."/>
            <person name="Hines S."/>
            <person name="Holder M."/>
            <person name="Hume J."/>
            <person name="Jhangiani S.N."/>
            <person name="Joshi V."/>
            <person name="Khan Z.M."/>
            <person name="Jackson L."/>
            <person name="Kovar C."/>
            <person name="Kowis A."/>
            <person name="Lee S."/>
            <person name="Lewis L.R."/>
            <person name="Margolis J."/>
            <person name="Morgan M."/>
            <person name="Nazareth L.V."/>
            <person name="Nguyen N."/>
            <person name="Okwuonu G."/>
            <person name="Parker D."/>
            <person name="Richards S."/>
            <person name="Ruiz S.J."/>
            <person name="Santibanez J."/>
            <person name="Savard J."/>
            <person name="Scherer S.E."/>
            <person name="Schneider B."/>
            <person name="Sodergren E."/>
            <person name="Tautz D."/>
            <person name="Vattahil S."/>
            <person name="Villasana D."/>
            <person name="White C.S."/>
            <person name="Wright R."/>
            <person name="Park Y."/>
            <person name="Beeman R.W."/>
            <person name="Lord J."/>
            <person name="Oppert B."/>
            <person name="Lorenzen M."/>
            <person name="Brown S."/>
            <person name="Wang L."/>
            <person name="Savard J."/>
            <person name="Tautz D."/>
            <person name="Richards S."/>
            <person name="Weinstock G."/>
            <person name="Gibbs R.A."/>
            <person name="Liu Y."/>
            <person name="Worley K."/>
            <person name="Weinstock G."/>
            <person name="Elsik C.G."/>
            <person name="Reese J.T."/>
            <person name="Elhaik E."/>
            <person name="Landan G."/>
            <person name="Graur D."/>
            <person name="Arensburger P."/>
            <person name="Atkinson P."/>
            <person name="Beeman R.W."/>
            <person name="Beidler J."/>
            <person name="Brown S.J."/>
            <person name="Demuth J.P."/>
            <person name="Drury D.W."/>
            <person name="Du Y.Z."/>
            <person name="Fujiwara H."/>
            <person name="Lorenzen M."/>
            <person name="Maselli V."/>
            <person name="Osanai M."/>
            <person name="Park Y."/>
            <person name="Robertson H.M."/>
            <person name="Tu Z."/>
            <person name="Wang J.J."/>
            <person name="Wang S."/>
            <person name="Richards S."/>
            <person name="Song H."/>
            <person name="Zhang L."/>
            <person name="Sodergren E."/>
            <person name="Werner D."/>
            <person name="Stanke M."/>
            <person name="Morgenstern B."/>
            <person name="Solovyev V."/>
            <person name="Kosarev P."/>
            <person name="Brown G."/>
            <person name="Chen H.C."/>
            <person name="Ermolaeva O."/>
            <person name="Hlavina W."/>
            <person name="Kapustin Y."/>
            <person name="Kiryutin B."/>
            <person name="Kitts P."/>
            <person name="Maglott D."/>
            <person name="Pruitt K."/>
            <person name="Sapojnikov V."/>
            <person name="Souvorov A."/>
            <person name="Mackey A.J."/>
            <person name="Waterhouse R.M."/>
            <person name="Wyder S."/>
            <person name="Zdobnov E.M."/>
            <person name="Zdobnov E.M."/>
            <person name="Wyder S."/>
            <person name="Kriventseva E.V."/>
            <person name="Kadowaki T."/>
            <person name="Bork P."/>
            <person name="Aranda M."/>
            <person name="Bao R."/>
            <person name="Beermann A."/>
            <person name="Berns N."/>
            <person name="Bolognesi R."/>
            <person name="Bonneton F."/>
            <person name="Bopp D."/>
            <person name="Brown S.J."/>
            <person name="Bucher G."/>
            <person name="Butts T."/>
            <person name="Chaumot A."/>
            <person name="Denell R.E."/>
            <person name="Ferrier D.E."/>
            <person name="Friedrich M."/>
            <person name="Gordon C.M."/>
            <person name="Jindra M."/>
            <person name="Klingler M."/>
            <person name="Lan Q."/>
            <person name="Lattorff H.M."/>
            <person name="Laudet V."/>
            <person name="von Levetsow C."/>
            <person name="Liu Z."/>
            <person name="Lutz R."/>
            <person name="Lynch J.A."/>
            <person name="da Fonseca R.N."/>
            <person name="Posnien N."/>
            <person name="Reuter R."/>
            <person name="Roth S."/>
            <person name="Savard J."/>
            <person name="Schinko J.B."/>
            <person name="Schmitt C."/>
            <person name="Schoppmeier M."/>
            <person name="Schroder R."/>
            <person name="Shippy T.D."/>
            <person name="Simonnet F."/>
            <person name="Marques-Souza H."/>
            <person name="Tautz D."/>
            <person name="Tomoyasu Y."/>
            <person name="Trauner J."/>
            <person name="Van der Zee M."/>
            <person name="Vervoort M."/>
            <person name="Wittkopp N."/>
            <person name="Wimmer E.A."/>
            <person name="Yang X."/>
            <person name="Jones A.K."/>
            <person name="Sattelle D.B."/>
            <person name="Ebert P.R."/>
            <person name="Nelson D."/>
            <person name="Scott J.G."/>
            <person name="Beeman R.W."/>
            <person name="Muthukrishnan S."/>
            <person name="Kramer K.J."/>
            <person name="Arakane Y."/>
            <person name="Beeman R.W."/>
            <person name="Zhu Q."/>
            <person name="Hogenkamp D."/>
            <person name="Dixit R."/>
            <person name="Oppert B."/>
            <person name="Jiang H."/>
            <person name="Zou Z."/>
            <person name="Marshall J."/>
            <person name="Elpidina E."/>
            <person name="Vinokurov K."/>
            <person name="Oppert C."/>
            <person name="Zou Z."/>
            <person name="Evans J."/>
            <person name="Lu Z."/>
            <person name="Zhao P."/>
            <person name="Sumathipala N."/>
            <person name="Altincicek B."/>
            <person name="Vilcinskas A."/>
            <person name="Williams M."/>
            <person name="Hultmark D."/>
            <person name="Hetru C."/>
            <person name="Jiang H."/>
            <person name="Grimmelikhuijzen C.J."/>
            <person name="Hauser F."/>
            <person name="Cazzamali G."/>
            <person name="Williamson M."/>
            <person name="Park Y."/>
            <person name="Li B."/>
            <person name="Tanaka Y."/>
            <person name="Predel R."/>
            <person name="Neupert S."/>
            <person name="Schachtner J."/>
            <person name="Verleyen P."/>
            <person name="Raible F."/>
            <person name="Bork P."/>
            <person name="Friedrich M."/>
            <person name="Walden K.K."/>
            <person name="Robertson H.M."/>
            <person name="Angeli S."/>
            <person name="Foret S."/>
            <person name="Bucher G."/>
            <person name="Schuetz S."/>
            <person name="Maleszka R."/>
            <person name="Wimmer E.A."/>
            <person name="Beeman R.W."/>
            <person name="Lorenzen M."/>
            <person name="Tomoyasu Y."/>
            <person name="Miller S.C."/>
            <person name="Grossmann D."/>
            <person name="Bucher G."/>
        </authorList>
    </citation>
    <scope>NUCLEOTIDE SEQUENCE [LARGE SCALE GENOMIC DNA]</scope>
    <source>
        <strain evidence="9 10">Georgia GA2</strain>
    </source>
</reference>
<gene>
    <name evidence="9" type="primary">AUGUSTUS-3.0.2_10774</name>
    <name evidence="9" type="ORF">TcasGA2_TC010774</name>
</gene>
<feature type="active site" description="Acyl-thioester intermediate" evidence="5">
    <location>
        <position position="89"/>
    </location>
</feature>
<dbReference type="EMBL" id="KQ971307">
    <property type="protein sequence ID" value="EFA11242.1"/>
    <property type="molecule type" value="Genomic_DNA"/>
</dbReference>
<dbReference type="InterPro" id="IPR016039">
    <property type="entry name" value="Thiolase-like"/>
</dbReference>
<evidence type="ECO:0000256" key="5">
    <source>
        <dbReference type="PIRSR" id="PIRSR000429-1"/>
    </source>
</evidence>
<evidence type="ECO:0000256" key="2">
    <source>
        <dbReference type="ARBA" id="ARBA00010982"/>
    </source>
</evidence>
<comment type="pathway">
    <text evidence="1">Lipid metabolism.</text>
</comment>
<dbReference type="InterPro" id="IPR020617">
    <property type="entry name" value="Thiolase_C"/>
</dbReference>
<accession>D6W7R3</accession>
<keyword evidence="3 6" id="KW-0808">Transferase</keyword>
<name>D6W7R3_TRICA</name>
<evidence type="ECO:0000256" key="3">
    <source>
        <dbReference type="ARBA" id="ARBA00022679"/>
    </source>
</evidence>
<feature type="active site" description="Proton acceptor" evidence="5">
    <location>
        <position position="375"/>
    </location>
</feature>
<dbReference type="InParanoid" id="D6W7R3"/>
<dbReference type="PANTHER" id="PTHR18919:SF107">
    <property type="entry name" value="ACETYL-COA ACETYLTRANSFERASE, CYTOSOLIC"/>
    <property type="match status" value="1"/>
</dbReference>
<evidence type="ECO:0000256" key="4">
    <source>
        <dbReference type="ARBA" id="ARBA00023315"/>
    </source>
</evidence>
<dbReference type="OrthoDB" id="5404651at2759"/>
<dbReference type="NCBIfam" id="TIGR01930">
    <property type="entry name" value="AcCoA-C-Actrans"/>
    <property type="match status" value="1"/>
</dbReference>
<feature type="domain" description="Thiolase C-terminal" evidence="8">
    <location>
        <begin position="266"/>
        <end position="387"/>
    </location>
</feature>
<dbReference type="AlphaFoldDB" id="D6W7R3"/>
<dbReference type="Gene3D" id="3.40.47.10">
    <property type="match status" value="2"/>
</dbReference>
<dbReference type="Pfam" id="PF02803">
    <property type="entry name" value="Thiolase_C"/>
    <property type="match status" value="1"/>
</dbReference>
<evidence type="ECO:0000256" key="1">
    <source>
        <dbReference type="ARBA" id="ARBA00005189"/>
    </source>
</evidence>
<comment type="similarity">
    <text evidence="2 6">Belongs to the thiolase-like superfamily. Thiolase family.</text>
</comment>
<organism evidence="9 10">
    <name type="scientific">Tribolium castaneum</name>
    <name type="common">Red flour beetle</name>
    <dbReference type="NCBI Taxonomy" id="7070"/>
    <lineage>
        <taxon>Eukaryota</taxon>
        <taxon>Metazoa</taxon>
        <taxon>Ecdysozoa</taxon>
        <taxon>Arthropoda</taxon>
        <taxon>Hexapoda</taxon>
        <taxon>Insecta</taxon>
        <taxon>Pterygota</taxon>
        <taxon>Neoptera</taxon>
        <taxon>Endopterygota</taxon>
        <taxon>Coleoptera</taxon>
        <taxon>Polyphaga</taxon>
        <taxon>Cucujiformia</taxon>
        <taxon>Tenebrionidae</taxon>
        <taxon>Tenebrionidae incertae sedis</taxon>
        <taxon>Tribolium</taxon>
    </lineage>
</organism>
<dbReference type="OMA" id="ICPSIAI"/>
<dbReference type="Pfam" id="PF00108">
    <property type="entry name" value="Thiolase_N"/>
    <property type="match status" value="1"/>
</dbReference>
<dbReference type="InterPro" id="IPR002155">
    <property type="entry name" value="Thiolase"/>
</dbReference>
<sequence>MSTQVFILSGCRTAIGSFQGQFDKIPASELGSVVITEALKRATISPQDVDQVIMGQILTAGQGQNPARQASVGAQVPYAVPAYTINMLCGSGLKSVCLAYQAIRNQDNEIVVAGGQENMSRAQHCAYIRGNKLGAVQMNDTLLYDGLTDAFNSIHMGKTAEHLAKEYKITREAQDNFALTSQTKTQEAIQQGYFKKEIIGVVEKRTGKVLDKDEFPKAGTTLDGLAKLRPAFDPNGTVTAGNASGINDGAAALVLCSENQVKLKGLKPLARIVACAEVGIDPLCMGLGPIEAVNKVLLKTGWSRHDVDLYELNEAFAVQSIIVGEALQVNAKKVNITGGAIALGHPIGASGARILVTLIHNLERLNMKKGVAALCIGGGMGIAIAIEMC</sequence>
<feature type="active site" description="Proton acceptor" evidence="5">
    <location>
        <position position="345"/>
    </location>
</feature>
<dbReference type="FunFam" id="3.40.47.10:FF:000010">
    <property type="entry name" value="Acetyl-CoA acetyltransferase (Thiolase)"/>
    <property type="match status" value="1"/>
</dbReference>
<dbReference type="KEGG" id="tca:662066"/>
<dbReference type="InterPro" id="IPR020610">
    <property type="entry name" value="Thiolase_AS"/>
</dbReference>
<dbReference type="GO" id="GO:0003985">
    <property type="term" value="F:acetyl-CoA C-acetyltransferase activity"/>
    <property type="evidence" value="ECO:0000318"/>
    <property type="project" value="GO_Central"/>
</dbReference>
<evidence type="ECO:0000313" key="9">
    <source>
        <dbReference type="EMBL" id="EFA11242.1"/>
    </source>
</evidence>
<dbReference type="Proteomes" id="UP000007266">
    <property type="component" value="Linkage group 1"/>
</dbReference>
<dbReference type="HOGENOM" id="CLU_031026_0_0_1"/>
<dbReference type="CDD" id="cd00751">
    <property type="entry name" value="thiolase"/>
    <property type="match status" value="1"/>
</dbReference>
<feature type="domain" description="Thiolase N-terminal" evidence="7">
    <location>
        <begin position="5"/>
        <end position="258"/>
    </location>
</feature>
<evidence type="ECO:0000313" key="10">
    <source>
        <dbReference type="Proteomes" id="UP000007266"/>
    </source>
</evidence>
<dbReference type="InterPro" id="IPR020615">
    <property type="entry name" value="Thiolase_acyl_enz_int_AS"/>
</dbReference>
<dbReference type="PhylomeDB" id="D6W7R3"/>
<dbReference type="STRING" id="7070.D6W7R3"/>
<evidence type="ECO:0000259" key="7">
    <source>
        <dbReference type="Pfam" id="PF00108"/>
    </source>
</evidence>
<dbReference type="FunCoup" id="D6W7R3">
    <property type="interactions" value="516"/>
</dbReference>
<evidence type="ECO:0000259" key="8">
    <source>
        <dbReference type="Pfam" id="PF02803"/>
    </source>
</evidence>
<proteinExistence type="inferred from homology"/>
<reference evidence="9 10" key="2">
    <citation type="journal article" date="2010" name="Nucleic Acids Res.">
        <title>BeetleBase in 2010: revisions to provide comprehensive genomic information for Tribolium castaneum.</title>
        <authorList>
            <person name="Kim H.S."/>
            <person name="Murphy T."/>
            <person name="Xia J."/>
            <person name="Caragea D."/>
            <person name="Park Y."/>
            <person name="Beeman R.W."/>
            <person name="Lorenzen M.D."/>
            <person name="Butcher S."/>
            <person name="Manak J.R."/>
            <person name="Brown S.J."/>
        </authorList>
    </citation>
    <scope>GENOME REANNOTATION</scope>
    <source>
        <strain evidence="9 10">Georgia GA2</strain>
    </source>
</reference>
<dbReference type="PROSITE" id="PS00737">
    <property type="entry name" value="THIOLASE_2"/>
    <property type="match status" value="1"/>
</dbReference>
<dbReference type="eggNOG" id="KOG1390">
    <property type="taxonomic scope" value="Eukaryota"/>
</dbReference>
<dbReference type="PROSITE" id="PS00098">
    <property type="entry name" value="THIOLASE_1"/>
    <property type="match status" value="1"/>
</dbReference>
<dbReference type="PANTHER" id="PTHR18919">
    <property type="entry name" value="ACETYL-COA C-ACYLTRANSFERASE"/>
    <property type="match status" value="1"/>
</dbReference>
<keyword evidence="10" id="KW-1185">Reference proteome</keyword>
<evidence type="ECO:0000256" key="6">
    <source>
        <dbReference type="RuleBase" id="RU003557"/>
    </source>
</evidence>
<keyword evidence="4 6" id="KW-0012">Acyltransferase</keyword>
<protein>
    <submittedName>
        <fullName evidence="9">Acetyl-CoA acetyltransferase, cytosolic-like Protein</fullName>
    </submittedName>
</protein>
<dbReference type="SUPFAM" id="SSF53901">
    <property type="entry name" value="Thiolase-like"/>
    <property type="match status" value="2"/>
</dbReference>